<name>A0ACC6K4T9_9PSED</name>
<dbReference type="Proteomes" id="UP001259587">
    <property type="component" value="Unassembled WGS sequence"/>
</dbReference>
<accession>A0ACC6K4T9</accession>
<evidence type="ECO:0000313" key="1">
    <source>
        <dbReference type="EMBL" id="MDR6713503.1"/>
    </source>
</evidence>
<organism evidence="1 2">
    <name type="scientific">Pseudomonas hunanensis</name>
    <dbReference type="NCBI Taxonomy" id="1247546"/>
    <lineage>
        <taxon>Bacteria</taxon>
        <taxon>Pseudomonadati</taxon>
        <taxon>Pseudomonadota</taxon>
        <taxon>Gammaproteobacteria</taxon>
        <taxon>Pseudomonadales</taxon>
        <taxon>Pseudomonadaceae</taxon>
        <taxon>Pseudomonas</taxon>
    </lineage>
</organism>
<sequence length="81" mass="9361">MSTYDQLIREWTTPCPTLTDVRERYFPHIGSDRYFKTLISKGRIDLQLSKIEPSGKAQTVVYLHNLAAYLDRQAERTTPSA</sequence>
<reference evidence="1" key="1">
    <citation type="submission" date="2023-07" db="EMBL/GenBank/DDBJ databases">
        <title>Sorghum-associated microbial communities from plants grown in Nebraska, USA.</title>
        <authorList>
            <person name="Schachtman D."/>
        </authorList>
    </citation>
    <scope>NUCLEOTIDE SEQUENCE</scope>
    <source>
        <strain evidence="1">BE56</strain>
    </source>
</reference>
<evidence type="ECO:0000313" key="2">
    <source>
        <dbReference type="Proteomes" id="UP001259587"/>
    </source>
</evidence>
<keyword evidence="2" id="KW-1185">Reference proteome</keyword>
<comment type="caution">
    <text evidence="1">The sequence shown here is derived from an EMBL/GenBank/DDBJ whole genome shotgun (WGS) entry which is preliminary data.</text>
</comment>
<gene>
    <name evidence="1" type="ORF">J2W83_003111</name>
</gene>
<dbReference type="EMBL" id="JAVDTH010000017">
    <property type="protein sequence ID" value="MDR6713503.1"/>
    <property type="molecule type" value="Genomic_DNA"/>
</dbReference>
<proteinExistence type="predicted"/>
<protein>
    <submittedName>
        <fullName evidence="1">Uncharacterized protein</fullName>
    </submittedName>
</protein>